<name>A0ABY6Z679_9BACL</name>
<dbReference type="InterPro" id="IPR035924">
    <property type="entry name" value="FlaG-like_sf"/>
</dbReference>
<protein>
    <submittedName>
        <fullName evidence="1">Flagellar protein FlaG</fullName>
    </submittedName>
</protein>
<dbReference type="EMBL" id="CP104064">
    <property type="protein sequence ID" value="WAH37691.1"/>
    <property type="molecule type" value="Genomic_DNA"/>
</dbReference>
<proteinExistence type="predicted"/>
<dbReference type="Proteomes" id="UP001164803">
    <property type="component" value="Chromosome"/>
</dbReference>
<dbReference type="SUPFAM" id="SSF160214">
    <property type="entry name" value="FlaG-like"/>
    <property type="match status" value="1"/>
</dbReference>
<dbReference type="Pfam" id="PF03646">
    <property type="entry name" value="FlaG"/>
    <property type="match status" value="1"/>
</dbReference>
<keyword evidence="1" id="KW-0969">Cilium</keyword>
<keyword evidence="1" id="KW-0282">Flagellum</keyword>
<dbReference type="InterPro" id="IPR005186">
    <property type="entry name" value="FlaG"/>
</dbReference>
<accession>A0ABY6Z679</accession>
<evidence type="ECO:0000313" key="1">
    <source>
        <dbReference type="EMBL" id="WAH37691.1"/>
    </source>
</evidence>
<reference evidence="1" key="1">
    <citation type="submission" date="2022-08" db="EMBL/GenBank/DDBJ databases">
        <title>Alicyclobacillus dauci DSM2870, complete genome.</title>
        <authorList>
            <person name="Wang Q."/>
            <person name="Cai R."/>
            <person name="Wang Z."/>
        </authorList>
    </citation>
    <scope>NUCLEOTIDE SEQUENCE</scope>
    <source>
        <strain evidence="1">DSM 28700</strain>
    </source>
</reference>
<evidence type="ECO:0000313" key="2">
    <source>
        <dbReference type="Proteomes" id="UP001164803"/>
    </source>
</evidence>
<organism evidence="1 2">
    <name type="scientific">Alicyclobacillus dauci</name>
    <dbReference type="NCBI Taxonomy" id="1475485"/>
    <lineage>
        <taxon>Bacteria</taxon>
        <taxon>Bacillati</taxon>
        <taxon>Bacillota</taxon>
        <taxon>Bacilli</taxon>
        <taxon>Bacillales</taxon>
        <taxon>Alicyclobacillaceae</taxon>
        <taxon>Alicyclobacillus</taxon>
    </lineage>
</organism>
<dbReference type="RefSeq" id="WP_268045208.1">
    <property type="nucleotide sequence ID" value="NZ_CP104064.1"/>
</dbReference>
<sequence>MTNQMFSGDIQNGASATLINLSNAPHQVALANGKSEVSIGVSDQEYVGPQGSSFQMMIDEWKRLSIQPNLKVEFAKDEPTNSIWMNLVDNATGQVVLKFPPEAVRLLKQHSQASGLVADFRT</sequence>
<gene>
    <name evidence="1" type="ORF">NZD86_04040</name>
</gene>
<keyword evidence="1" id="KW-0966">Cell projection</keyword>
<keyword evidence="2" id="KW-1185">Reference proteome</keyword>
<dbReference type="Gene3D" id="3.30.160.170">
    <property type="entry name" value="FlaG-like"/>
    <property type="match status" value="1"/>
</dbReference>